<dbReference type="PANTHER" id="PTHR11669">
    <property type="entry name" value="REPLICATION FACTOR C / DNA POLYMERASE III GAMMA-TAU SUBUNIT"/>
    <property type="match status" value="1"/>
</dbReference>
<dbReference type="RefSeq" id="WP_107044180.1">
    <property type="nucleotide sequence ID" value="NZ_NWTX01000009.1"/>
</dbReference>
<sequence length="974" mass="100351">MALALYRRYRPDTFEGVIGQDQVTVPLMRALDEGKLTHAYLFSGPRGCGKTSSARILARCVNCEKGPTSHPCGECESCKDLATGGPGSIDVVEIDAASHNGVDDARELRERAGFAPARDRYKIFILDEAHMVTPQGFNALLKIVEEPPEHVMFIFATTEPDKVIGTIRSRTHHYPFRLVPAEIMGPYLEKICDEEHIKPEPGVLRLAMRAGGGSVRDTLSVLDQLMVGSIDGVITHDASVALLGFTPEALIGEAIDAVIDRNGKDLYAVIQKVVVGGFDPRRFVEDLLARVRDLLVLTLAGDRAESVLSDTAEAEEMDDLHRQAAALGLGALTAMADIINDTLGAMTGAISPRMRLELLAARLLAGAETGFAAPAPAAVGTGMGGAQASAGAGTTGGFAGNSGAGNAVGSGHGGFAGAERNAGGARGNAGGVGGGFAGAARNQQAAAGAGFTVSSAAAGDAGNAGVSGAGTSHGDGSVNAAVSVAAAASTSGVGASAAGSAAASTTAGNNTPQAAAAASAAPDNRTPDQKWDALVASLPDDVRRYVNRDKVLRISLRPYKQTGRMRLWLKFDKPLSKYAFALAVASEEVDGSNKVVSILRSEVRKVFGEQTEIAPTPTTDDGQKTPAFSKLPMGEQQRIKAQLLQENLKAAASLTATAESAASSGNGGQESSREHAAQSAHAAGTSSDDDEAHRARSAALSALDDDDPWAHPTLTKPAASPIGSTAGVDGDRGSSGNGPSASADESDGGEHHHKHVPVPDLSDGIDPWAQPAAMLKPGNTGADHSDSVGDRSVMPGQPETDTGDNAWMVGRSAGAPAVSAAQNGQGDDPWNQTMRPTGVAGPGSQMPVPNEPDDPWKDVPPPSEPDDPWNTPSDVSRETPAKPTGAAGVGGGAAVGAGADPWNVARSQSPASAEPQVSADEDEYSMDDQSLGEATAMDRNELLRMFEVKKVEQFAADDPHNPRNAHPAPKHDDE</sequence>
<evidence type="ECO:0000256" key="1">
    <source>
        <dbReference type="ARBA" id="ARBA00006360"/>
    </source>
</evidence>
<dbReference type="Pfam" id="PF22608">
    <property type="entry name" value="DNAX_ATPase_lid"/>
    <property type="match status" value="1"/>
</dbReference>
<dbReference type="GO" id="GO:0046872">
    <property type="term" value="F:metal ion binding"/>
    <property type="evidence" value="ECO:0007669"/>
    <property type="project" value="UniProtKB-KW"/>
</dbReference>
<dbReference type="PANTHER" id="PTHR11669:SF0">
    <property type="entry name" value="PROTEIN STICHEL-LIKE 2"/>
    <property type="match status" value="1"/>
</dbReference>
<dbReference type="SMART" id="SM00382">
    <property type="entry name" value="AAA"/>
    <property type="match status" value="1"/>
</dbReference>
<reference evidence="15" key="1">
    <citation type="submission" date="2017-09" db="EMBL/GenBank/DDBJ databases">
        <authorList>
            <person name="Sela D.A."/>
            <person name="Albert K."/>
        </authorList>
    </citation>
    <scope>NUCLEOTIDE SEQUENCE [LARGE SCALE GENOMIC DNA]</scope>
    <source>
        <strain evidence="15">UMA51805</strain>
    </source>
</reference>
<keyword evidence="9" id="KW-0067">ATP-binding</keyword>
<keyword evidence="3" id="KW-0808">Transferase</keyword>
<dbReference type="InterPro" id="IPR022754">
    <property type="entry name" value="DNA_pol_III_gamma-3"/>
</dbReference>
<dbReference type="CDD" id="cd00009">
    <property type="entry name" value="AAA"/>
    <property type="match status" value="1"/>
</dbReference>
<evidence type="ECO:0000256" key="6">
    <source>
        <dbReference type="ARBA" id="ARBA00022723"/>
    </source>
</evidence>
<evidence type="ECO:0000256" key="12">
    <source>
        <dbReference type="SAM" id="MobiDB-lite"/>
    </source>
</evidence>
<evidence type="ECO:0000313" key="15">
    <source>
        <dbReference type="Proteomes" id="UP000240228"/>
    </source>
</evidence>
<dbReference type="Gene3D" id="3.40.50.300">
    <property type="entry name" value="P-loop containing nucleotide triphosphate hydrolases"/>
    <property type="match status" value="1"/>
</dbReference>
<dbReference type="Pfam" id="PF13177">
    <property type="entry name" value="DNA_pol3_delta2"/>
    <property type="match status" value="1"/>
</dbReference>
<dbReference type="GO" id="GO:0003887">
    <property type="term" value="F:DNA-directed DNA polymerase activity"/>
    <property type="evidence" value="ECO:0007669"/>
    <property type="project" value="UniProtKB-KW"/>
</dbReference>
<organism evidence="14 15">
    <name type="scientific">Bifidobacterium callitrichos</name>
    <dbReference type="NCBI Taxonomy" id="762209"/>
    <lineage>
        <taxon>Bacteria</taxon>
        <taxon>Bacillati</taxon>
        <taxon>Actinomycetota</taxon>
        <taxon>Actinomycetes</taxon>
        <taxon>Bifidobacteriales</taxon>
        <taxon>Bifidobacteriaceae</taxon>
        <taxon>Bifidobacterium</taxon>
    </lineage>
</organism>
<feature type="region of interest" description="Disordered" evidence="12">
    <location>
        <begin position="503"/>
        <end position="527"/>
    </location>
</feature>
<feature type="region of interest" description="Disordered" evidence="12">
    <location>
        <begin position="659"/>
        <end position="938"/>
    </location>
</feature>
<dbReference type="InterPro" id="IPR050238">
    <property type="entry name" value="DNA_Rep/Repair_Clamp_Loader"/>
</dbReference>
<dbReference type="EC" id="2.7.7.7" evidence="2"/>
<dbReference type="Proteomes" id="UP000240228">
    <property type="component" value="Unassembled WGS sequence"/>
</dbReference>
<dbReference type="AlphaFoldDB" id="A0A2T3GA32"/>
<dbReference type="InterPro" id="IPR045085">
    <property type="entry name" value="HLD_clamp_pol_III_gamma_tau"/>
</dbReference>
<feature type="region of interest" description="Disordered" evidence="12">
    <location>
        <begin position="610"/>
        <end position="629"/>
    </location>
</feature>
<dbReference type="FunFam" id="3.40.50.300:FF:000014">
    <property type="entry name" value="DNA polymerase III subunit gamma/tau"/>
    <property type="match status" value="1"/>
</dbReference>
<dbReference type="CDD" id="cd18137">
    <property type="entry name" value="HLD_clamp_pol_III_gamma_tau"/>
    <property type="match status" value="1"/>
</dbReference>
<dbReference type="EMBL" id="NWTX01000009">
    <property type="protein sequence ID" value="PST46355.1"/>
    <property type="molecule type" value="Genomic_DNA"/>
</dbReference>
<evidence type="ECO:0000313" key="14">
    <source>
        <dbReference type="EMBL" id="PST46355.1"/>
    </source>
</evidence>
<dbReference type="Gene3D" id="1.20.272.10">
    <property type="match status" value="1"/>
</dbReference>
<accession>A0A2T3GA32</accession>
<dbReference type="GO" id="GO:0006261">
    <property type="term" value="P:DNA-templated DNA replication"/>
    <property type="evidence" value="ECO:0007669"/>
    <property type="project" value="TreeGrafter"/>
</dbReference>
<dbReference type="SUPFAM" id="SSF48019">
    <property type="entry name" value="post-AAA+ oligomerization domain-like"/>
    <property type="match status" value="1"/>
</dbReference>
<dbReference type="Gene3D" id="1.10.8.60">
    <property type="match status" value="1"/>
</dbReference>
<dbReference type="GO" id="GO:0009360">
    <property type="term" value="C:DNA polymerase III complex"/>
    <property type="evidence" value="ECO:0007669"/>
    <property type="project" value="InterPro"/>
</dbReference>
<evidence type="ECO:0000256" key="10">
    <source>
        <dbReference type="ARBA" id="ARBA00022932"/>
    </source>
</evidence>
<feature type="domain" description="AAA+ ATPase" evidence="13">
    <location>
        <begin position="36"/>
        <end position="177"/>
    </location>
</feature>
<evidence type="ECO:0000256" key="4">
    <source>
        <dbReference type="ARBA" id="ARBA00022695"/>
    </source>
</evidence>
<dbReference type="InterPro" id="IPR008921">
    <property type="entry name" value="DNA_pol3_clamp-load_cplx_C"/>
</dbReference>
<dbReference type="GO" id="GO:0005524">
    <property type="term" value="F:ATP binding"/>
    <property type="evidence" value="ECO:0007669"/>
    <property type="project" value="UniProtKB-KW"/>
</dbReference>
<feature type="region of interest" description="Disordered" evidence="12">
    <location>
        <begin position="953"/>
        <end position="974"/>
    </location>
</feature>
<feature type="compositionally biased region" description="Low complexity" evidence="12">
    <location>
        <begin position="503"/>
        <end position="521"/>
    </location>
</feature>
<evidence type="ECO:0000256" key="3">
    <source>
        <dbReference type="ARBA" id="ARBA00022679"/>
    </source>
</evidence>
<evidence type="ECO:0000256" key="9">
    <source>
        <dbReference type="ARBA" id="ARBA00022840"/>
    </source>
</evidence>
<keyword evidence="4" id="KW-0548">Nucleotidyltransferase</keyword>
<dbReference type="InterPro" id="IPR012763">
    <property type="entry name" value="DNA_pol_III_sug/sutau_N"/>
</dbReference>
<evidence type="ECO:0000256" key="8">
    <source>
        <dbReference type="ARBA" id="ARBA00022833"/>
    </source>
</evidence>
<keyword evidence="6" id="KW-0479">Metal-binding</keyword>
<keyword evidence="5" id="KW-0235">DNA replication</keyword>
<name>A0A2T3GA32_9BIFI</name>
<keyword evidence="8" id="KW-0862">Zinc</keyword>
<evidence type="ECO:0000256" key="7">
    <source>
        <dbReference type="ARBA" id="ARBA00022741"/>
    </source>
</evidence>
<feature type="compositionally biased region" description="Polar residues" evidence="12">
    <location>
        <begin position="820"/>
        <end position="835"/>
    </location>
</feature>
<comment type="caution">
    <text evidence="14">The sequence shown here is derived from an EMBL/GenBank/DDBJ whole genome shotgun (WGS) entry which is preliminary data.</text>
</comment>
<keyword evidence="7" id="KW-0547">Nucleotide-binding</keyword>
<reference evidence="14 15" key="2">
    <citation type="submission" date="2018-03" db="EMBL/GenBank/DDBJ databases">
        <title>The comparative genomics of Bifidobacterium callitrichos reflects dietary carbohydrate utilization within the common marmoset gut.</title>
        <authorList>
            <person name="Rani A."/>
        </authorList>
    </citation>
    <scope>NUCLEOTIDE SEQUENCE [LARGE SCALE GENOMIC DNA]</scope>
    <source>
        <strain evidence="14 15">UMA51805</strain>
    </source>
</reference>
<dbReference type="SUPFAM" id="SSF52540">
    <property type="entry name" value="P-loop containing nucleoside triphosphate hydrolases"/>
    <property type="match status" value="1"/>
</dbReference>
<keyword evidence="15" id="KW-1185">Reference proteome</keyword>
<comment type="similarity">
    <text evidence="1">Belongs to the DnaX/STICHEL family.</text>
</comment>
<proteinExistence type="inferred from homology"/>
<dbReference type="NCBIfam" id="TIGR02397">
    <property type="entry name" value="dnaX_nterm"/>
    <property type="match status" value="1"/>
</dbReference>
<dbReference type="InterPro" id="IPR003593">
    <property type="entry name" value="AAA+_ATPase"/>
</dbReference>
<evidence type="ECO:0000256" key="2">
    <source>
        <dbReference type="ARBA" id="ARBA00012417"/>
    </source>
</evidence>
<keyword evidence="10" id="KW-0239">DNA-directed DNA polymerase</keyword>
<dbReference type="GO" id="GO:0003677">
    <property type="term" value="F:DNA binding"/>
    <property type="evidence" value="ECO:0007669"/>
    <property type="project" value="InterPro"/>
</dbReference>
<dbReference type="Pfam" id="PF12169">
    <property type="entry name" value="DNA_pol3_gamma3"/>
    <property type="match status" value="1"/>
</dbReference>
<evidence type="ECO:0000256" key="5">
    <source>
        <dbReference type="ARBA" id="ARBA00022705"/>
    </source>
</evidence>
<protein>
    <recommendedName>
        <fullName evidence="2">DNA-directed DNA polymerase</fullName>
        <ecNumber evidence="2">2.7.7.7</ecNumber>
    </recommendedName>
</protein>
<dbReference type="InterPro" id="IPR027417">
    <property type="entry name" value="P-loop_NTPase"/>
</dbReference>
<gene>
    <name evidence="14" type="primary">dnaX</name>
    <name evidence="14" type="ORF">CPA40_06440</name>
</gene>
<evidence type="ECO:0000259" key="13">
    <source>
        <dbReference type="SMART" id="SM00382"/>
    </source>
</evidence>
<evidence type="ECO:0000256" key="11">
    <source>
        <dbReference type="ARBA" id="ARBA00049244"/>
    </source>
</evidence>
<comment type="catalytic activity">
    <reaction evidence="11">
        <text>DNA(n) + a 2'-deoxyribonucleoside 5'-triphosphate = DNA(n+1) + diphosphate</text>
        <dbReference type="Rhea" id="RHEA:22508"/>
        <dbReference type="Rhea" id="RHEA-COMP:17339"/>
        <dbReference type="Rhea" id="RHEA-COMP:17340"/>
        <dbReference type="ChEBI" id="CHEBI:33019"/>
        <dbReference type="ChEBI" id="CHEBI:61560"/>
        <dbReference type="ChEBI" id="CHEBI:173112"/>
        <dbReference type="EC" id="2.7.7.7"/>
    </reaction>
</comment>